<dbReference type="GO" id="GO:0003700">
    <property type="term" value="F:DNA-binding transcription factor activity"/>
    <property type="evidence" value="ECO:0007669"/>
    <property type="project" value="TreeGrafter"/>
</dbReference>
<dbReference type="OrthoDB" id="1669699at2"/>
<comment type="caution">
    <text evidence="4">The sequence shown here is derived from an EMBL/GenBank/DDBJ whole genome shotgun (WGS) entry which is preliminary data.</text>
</comment>
<dbReference type="Pfam" id="PF17932">
    <property type="entry name" value="TetR_C_24"/>
    <property type="match status" value="1"/>
</dbReference>
<dbReference type="PROSITE" id="PS50977">
    <property type="entry name" value="HTH_TETR_2"/>
    <property type="match status" value="1"/>
</dbReference>
<dbReference type="PANTHER" id="PTHR30055:SF200">
    <property type="entry name" value="HTH-TYPE TRANSCRIPTIONAL REPRESSOR BDCR"/>
    <property type="match status" value="1"/>
</dbReference>
<name>A0A3N0CG82_9ACTN</name>
<dbReference type="SUPFAM" id="SSF46689">
    <property type="entry name" value="Homeodomain-like"/>
    <property type="match status" value="1"/>
</dbReference>
<dbReference type="GO" id="GO:0000976">
    <property type="term" value="F:transcription cis-regulatory region binding"/>
    <property type="evidence" value="ECO:0007669"/>
    <property type="project" value="TreeGrafter"/>
</dbReference>
<feature type="DNA-binding region" description="H-T-H motif" evidence="2">
    <location>
        <begin position="57"/>
        <end position="76"/>
    </location>
</feature>
<protein>
    <submittedName>
        <fullName evidence="4">TetR/AcrR family transcriptional regulator</fullName>
    </submittedName>
</protein>
<dbReference type="InterPro" id="IPR001647">
    <property type="entry name" value="HTH_TetR"/>
</dbReference>
<dbReference type="InterPro" id="IPR036271">
    <property type="entry name" value="Tet_transcr_reg_TetR-rel_C_sf"/>
</dbReference>
<sequence length="232" mass="25405">MATNELAEGGAKRMAFQREHEHVSPRGLFDQVEPKGSRRFLTAAVVAFSGRGYHATTTRDIATLAGSSPAGIYTYYATKADLLYEISVIAHQYILDETIAAVAVHEDPIGRISEVVRRSVTYHAEEHVLARVVNTDFRALDVPRLAAILKMRRQISTIVRDEVARGVELGVFDVNHIEGATIAILRLLDVAPWYNERGPMSPAELAEVYVALILKMVGASHQGGDRDAAVNG</sequence>
<dbReference type="Proteomes" id="UP000267128">
    <property type="component" value="Unassembled WGS sequence"/>
</dbReference>
<gene>
    <name evidence="4" type="ORF">EFK50_11970</name>
</gene>
<keyword evidence="1 2" id="KW-0238">DNA-binding</keyword>
<dbReference type="InterPro" id="IPR041490">
    <property type="entry name" value="KstR2_TetR_C"/>
</dbReference>
<dbReference type="AlphaFoldDB" id="A0A3N0CG82"/>
<dbReference type="InterPro" id="IPR050109">
    <property type="entry name" value="HTH-type_TetR-like_transc_reg"/>
</dbReference>
<reference evidence="4 5" key="1">
    <citation type="submission" date="2018-11" db="EMBL/GenBank/DDBJ databases">
        <authorList>
            <person name="Li F."/>
        </authorList>
    </citation>
    <scope>NUCLEOTIDE SEQUENCE [LARGE SCALE GENOMIC DNA]</scope>
    <source>
        <strain evidence="4 5">Gsoil 097</strain>
    </source>
</reference>
<evidence type="ECO:0000259" key="3">
    <source>
        <dbReference type="PROSITE" id="PS50977"/>
    </source>
</evidence>
<dbReference type="Pfam" id="PF00440">
    <property type="entry name" value="TetR_N"/>
    <property type="match status" value="1"/>
</dbReference>
<evidence type="ECO:0000256" key="1">
    <source>
        <dbReference type="ARBA" id="ARBA00023125"/>
    </source>
</evidence>
<dbReference type="SUPFAM" id="SSF48498">
    <property type="entry name" value="Tetracyclin repressor-like, C-terminal domain"/>
    <property type="match status" value="1"/>
</dbReference>
<dbReference type="PANTHER" id="PTHR30055">
    <property type="entry name" value="HTH-TYPE TRANSCRIPTIONAL REGULATOR RUTR"/>
    <property type="match status" value="1"/>
</dbReference>
<dbReference type="EMBL" id="RJSE01000007">
    <property type="protein sequence ID" value="RNL62482.1"/>
    <property type="molecule type" value="Genomic_DNA"/>
</dbReference>
<dbReference type="InterPro" id="IPR009057">
    <property type="entry name" value="Homeodomain-like_sf"/>
</dbReference>
<accession>A0A3N0CG82</accession>
<feature type="domain" description="HTH tetR-type" evidence="3">
    <location>
        <begin position="34"/>
        <end position="94"/>
    </location>
</feature>
<evidence type="ECO:0000313" key="4">
    <source>
        <dbReference type="EMBL" id="RNL62482.1"/>
    </source>
</evidence>
<organism evidence="4 5">
    <name type="scientific">Nocardioides marmoriginsengisoli</name>
    <dbReference type="NCBI Taxonomy" id="661483"/>
    <lineage>
        <taxon>Bacteria</taxon>
        <taxon>Bacillati</taxon>
        <taxon>Actinomycetota</taxon>
        <taxon>Actinomycetes</taxon>
        <taxon>Propionibacteriales</taxon>
        <taxon>Nocardioidaceae</taxon>
        <taxon>Nocardioides</taxon>
    </lineage>
</organism>
<evidence type="ECO:0000313" key="5">
    <source>
        <dbReference type="Proteomes" id="UP000267128"/>
    </source>
</evidence>
<dbReference type="Gene3D" id="1.10.357.10">
    <property type="entry name" value="Tetracycline Repressor, domain 2"/>
    <property type="match status" value="1"/>
</dbReference>
<keyword evidence="5" id="KW-1185">Reference proteome</keyword>
<evidence type="ECO:0000256" key="2">
    <source>
        <dbReference type="PROSITE-ProRule" id="PRU00335"/>
    </source>
</evidence>
<proteinExistence type="predicted"/>
<dbReference type="RefSeq" id="WP_123227778.1">
    <property type="nucleotide sequence ID" value="NZ_RJSE01000007.1"/>
</dbReference>